<keyword evidence="3" id="KW-1003">Cell membrane</keyword>
<feature type="transmembrane region" description="Helical" evidence="7">
    <location>
        <begin position="178"/>
        <end position="196"/>
    </location>
</feature>
<dbReference type="SUPFAM" id="SSF103473">
    <property type="entry name" value="MFS general substrate transporter"/>
    <property type="match status" value="1"/>
</dbReference>
<accession>A0A934I605</accession>
<evidence type="ECO:0000256" key="6">
    <source>
        <dbReference type="ARBA" id="ARBA00023136"/>
    </source>
</evidence>
<evidence type="ECO:0000256" key="4">
    <source>
        <dbReference type="ARBA" id="ARBA00022692"/>
    </source>
</evidence>
<sequence>MVVLDGTVVNLALARIQIELGLTDNLRSWVVTSYALAYGGLLLLGGRLGDTFGRKRVFLTGVGLFTLASLACGLSTTPVILLAARVIQGIGAAIASPTAMALIVVTFAPGKARNQAFSVFAMMTGLGSVLGLVAGGALTEASWRWIFLINVPIGLLILTVGVKVLARTPVFERIRLDVRGAILATGASTLLVFGLAEGGTGYSPIVVGALILGFGILVAFFLSQRRVPNPVLPLHMFAERSRAAVFICLLLVGALMMAMTVQVALFVQEVVGYGPLRAGLAFIPFAFALGAGSWIAGLVVERTAPRFIIATGGLILVAGFVYGSTLGVDTTYFPDLLVPILIIGFGIGVVLIPLTLSVVAGVKPMDVGPLTATSLVSQTLGGPLGLAAVTAFAEYRARSVLGSAFDRIDRAALDDASRAALGTGYTSSLLICAGLAITVVVISLVFVRFTPEQIREGREAEKASTLG</sequence>
<dbReference type="GO" id="GO:0022857">
    <property type="term" value="F:transmembrane transporter activity"/>
    <property type="evidence" value="ECO:0007669"/>
    <property type="project" value="InterPro"/>
</dbReference>
<dbReference type="InterPro" id="IPR011701">
    <property type="entry name" value="MFS"/>
</dbReference>
<keyword evidence="5 7" id="KW-1133">Transmembrane helix</keyword>
<dbReference type="InterPro" id="IPR020846">
    <property type="entry name" value="MFS_dom"/>
</dbReference>
<dbReference type="InterPro" id="IPR036259">
    <property type="entry name" value="MFS_trans_sf"/>
</dbReference>
<evidence type="ECO:0000256" key="7">
    <source>
        <dbReference type="SAM" id="Phobius"/>
    </source>
</evidence>
<protein>
    <submittedName>
        <fullName evidence="9">MFS transporter</fullName>
    </submittedName>
</protein>
<evidence type="ECO:0000256" key="2">
    <source>
        <dbReference type="ARBA" id="ARBA00022448"/>
    </source>
</evidence>
<feature type="transmembrane region" description="Helical" evidence="7">
    <location>
        <begin position="336"/>
        <end position="360"/>
    </location>
</feature>
<feature type="transmembrane region" description="Helical" evidence="7">
    <location>
        <begin position="119"/>
        <end position="139"/>
    </location>
</feature>
<evidence type="ECO:0000256" key="5">
    <source>
        <dbReference type="ARBA" id="ARBA00022989"/>
    </source>
</evidence>
<feature type="transmembrane region" description="Helical" evidence="7">
    <location>
        <begin position="428"/>
        <end position="449"/>
    </location>
</feature>
<dbReference type="Proteomes" id="UP000645966">
    <property type="component" value="Unassembled WGS sequence"/>
</dbReference>
<evidence type="ECO:0000259" key="8">
    <source>
        <dbReference type="PROSITE" id="PS50850"/>
    </source>
</evidence>
<keyword evidence="6 7" id="KW-0472">Membrane</keyword>
<evidence type="ECO:0000256" key="3">
    <source>
        <dbReference type="ARBA" id="ARBA00022475"/>
    </source>
</evidence>
<comment type="subcellular location">
    <subcellularLocation>
        <location evidence="1">Cell membrane</location>
        <topology evidence="1">Multi-pass membrane protein</topology>
    </subcellularLocation>
</comment>
<proteinExistence type="predicted"/>
<organism evidence="9 10">
    <name type="scientific">Corynebacterium meridianum</name>
    <dbReference type="NCBI Taxonomy" id="2765363"/>
    <lineage>
        <taxon>Bacteria</taxon>
        <taxon>Bacillati</taxon>
        <taxon>Actinomycetota</taxon>
        <taxon>Actinomycetes</taxon>
        <taxon>Mycobacteriales</taxon>
        <taxon>Corynebacteriaceae</taxon>
        <taxon>Corynebacterium</taxon>
    </lineage>
</organism>
<dbReference type="PANTHER" id="PTHR42718">
    <property type="entry name" value="MAJOR FACILITATOR SUPERFAMILY MULTIDRUG TRANSPORTER MFSC"/>
    <property type="match status" value="1"/>
</dbReference>
<feature type="transmembrane region" description="Helical" evidence="7">
    <location>
        <begin position="307"/>
        <end position="324"/>
    </location>
</feature>
<dbReference type="AlphaFoldDB" id="A0A934I605"/>
<keyword evidence="10" id="KW-1185">Reference proteome</keyword>
<dbReference type="PROSITE" id="PS50850">
    <property type="entry name" value="MFS"/>
    <property type="match status" value="1"/>
</dbReference>
<feature type="transmembrane region" description="Helical" evidence="7">
    <location>
        <begin position="145"/>
        <end position="166"/>
    </location>
</feature>
<keyword evidence="4 7" id="KW-0812">Transmembrane</keyword>
<comment type="caution">
    <text evidence="9">The sequence shown here is derived from an EMBL/GenBank/DDBJ whole genome shotgun (WGS) entry which is preliminary data.</text>
</comment>
<feature type="transmembrane region" description="Helical" evidence="7">
    <location>
        <begin position="243"/>
        <end position="267"/>
    </location>
</feature>
<gene>
    <name evidence="9" type="ORF">JDV75_05070</name>
</gene>
<reference evidence="9" key="1">
    <citation type="submission" date="2020-12" db="EMBL/GenBank/DDBJ databases">
        <title>Genome public.</title>
        <authorList>
            <person name="Sun Q."/>
        </authorList>
    </citation>
    <scope>NUCLEOTIDE SEQUENCE</scope>
    <source>
        <strain evidence="9">CCM 8863</strain>
    </source>
</reference>
<evidence type="ECO:0000313" key="9">
    <source>
        <dbReference type="EMBL" id="MBI8989130.1"/>
    </source>
</evidence>
<dbReference type="PANTHER" id="PTHR42718:SF46">
    <property type="entry name" value="BLR6921 PROTEIN"/>
    <property type="match status" value="1"/>
</dbReference>
<dbReference type="EMBL" id="JAEIOS010000011">
    <property type="protein sequence ID" value="MBI8989130.1"/>
    <property type="molecule type" value="Genomic_DNA"/>
</dbReference>
<feature type="transmembrane region" description="Helical" evidence="7">
    <location>
        <begin position="86"/>
        <end position="107"/>
    </location>
</feature>
<feature type="transmembrane region" description="Helical" evidence="7">
    <location>
        <begin position="372"/>
        <end position="393"/>
    </location>
</feature>
<dbReference type="Gene3D" id="1.20.1720.10">
    <property type="entry name" value="Multidrug resistance protein D"/>
    <property type="match status" value="1"/>
</dbReference>
<evidence type="ECO:0000256" key="1">
    <source>
        <dbReference type="ARBA" id="ARBA00004651"/>
    </source>
</evidence>
<dbReference type="CDD" id="cd17321">
    <property type="entry name" value="MFS_MMR_MDR_like"/>
    <property type="match status" value="1"/>
</dbReference>
<keyword evidence="2" id="KW-0813">Transport</keyword>
<dbReference type="GO" id="GO:0005886">
    <property type="term" value="C:plasma membrane"/>
    <property type="evidence" value="ECO:0007669"/>
    <property type="project" value="UniProtKB-SubCell"/>
</dbReference>
<feature type="transmembrane region" description="Helical" evidence="7">
    <location>
        <begin position="202"/>
        <end position="222"/>
    </location>
</feature>
<feature type="transmembrane region" description="Helical" evidence="7">
    <location>
        <begin position="57"/>
        <end position="80"/>
    </location>
</feature>
<feature type="transmembrane region" description="Helical" evidence="7">
    <location>
        <begin position="279"/>
        <end position="300"/>
    </location>
</feature>
<dbReference type="Pfam" id="PF07690">
    <property type="entry name" value="MFS_1"/>
    <property type="match status" value="1"/>
</dbReference>
<feature type="transmembrane region" description="Helical" evidence="7">
    <location>
        <begin position="26"/>
        <end position="45"/>
    </location>
</feature>
<name>A0A934I605_9CORY</name>
<evidence type="ECO:0000313" key="10">
    <source>
        <dbReference type="Proteomes" id="UP000645966"/>
    </source>
</evidence>
<feature type="domain" description="Major facilitator superfamily (MFS) profile" evidence="8">
    <location>
        <begin position="1"/>
        <end position="451"/>
    </location>
</feature>
<dbReference type="Gene3D" id="1.20.1250.20">
    <property type="entry name" value="MFS general substrate transporter like domains"/>
    <property type="match status" value="1"/>
</dbReference>